<accession>A0A430FN36</accession>
<organism evidence="1 2">
    <name type="scientific">Bifidobacterium goeldii</name>
    <dbReference type="NCBI Taxonomy" id="2306975"/>
    <lineage>
        <taxon>Bacteria</taxon>
        <taxon>Bacillati</taxon>
        <taxon>Actinomycetota</taxon>
        <taxon>Actinomycetes</taxon>
        <taxon>Bifidobacteriales</taxon>
        <taxon>Bifidobacteriaceae</taxon>
        <taxon>Bifidobacterium</taxon>
    </lineage>
</organism>
<evidence type="ECO:0000313" key="1">
    <source>
        <dbReference type="EMBL" id="RSX54237.1"/>
    </source>
</evidence>
<dbReference type="AlphaFoldDB" id="A0A430FN36"/>
<keyword evidence="2" id="KW-1185">Reference proteome</keyword>
<evidence type="ECO:0000313" key="2">
    <source>
        <dbReference type="Proteomes" id="UP000287533"/>
    </source>
</evidence>
<proteinExistence type="predicted"/>
<name>A0A430FN36_9BIFI</name>
<dbReference type="Proteomes" id="UP000287533">
    <property type="component" value="Unassembled WGS sequence"/>
</dbReference>
<gene>
    <name evidence="1" type="ORF">D2E25_0545</name>
</gene>
<reference evidence="1 2" key="1">
    <citation type="submission" date="2018-09" db="EMBL/GenBank/DDBJ databases">
        <title>Characterization of the phylogenetic diversity of five novel species belonging to the genus Bifidobacterium.</title>
        <authorList>
            <person name="Lugli G.A."/>
            <person name="Duranti S."/>
            <person name="Milani C."/>
        </authorList>
    </citation>
    <scope>NUCLEOTIDE SEQUENCE [LARGE SCALE GENOMIC DNA]</scope>
    <source>
        <strain evidence="1 2">2034B</strain>
    </source>
</reference>
<dbReference type="EMBL" id="QXGL01000001">
    <property type="protein sequence ID" value="RSX54237.1"/>
    <property type="molecule type" value="Genomic_DNA"/>
</dbReference>
<sequence length="47" mass="5316">MVKSLIFISKVRDFTFSPYSGNCVLHGFLDIFAKICVNISAYSTLLR</sequence>
<protein>
    <submittedName>
        <fullName evidence="1">Uncharacterized protein</fullName>
    </submittedName>
</protein>
<comment type="caution">
    <text evidence="1">The sequence shown here is derived from an EMBL/GenBank/DDBJ whole genome shotgun (WGS) entry which is preliminary data.</text>
</comment>